<name>A0A418N6C2_9FLAO</name>
<dbReference type="RefSeq" id="WP_147378587.1">
    <property type="nucleotide sequence ID" value="NZ_QXFJ01000028.1"/>
</dbReference>
<protein>
    <submittedName>
        <fullName evidence="1">Uncharacterized protein</fullName>
    </submittedName>
</protein>
<dbReference type="AlphaFoldDB" id="A0A418N6C2"/>
<comment type="caution">
    <text evidence="1">The sequence shown here is derived from an EMBL/GenBank/DDBJ whole genome shotgun (WGS) entry which is preliminary data.</text>
</comment>
<sequence length="185" mass="21795">MRLLFLFITVSVLRCSAQKSSQELSREEYEIVNAVLDDYGLKKFLLDDEDYHYDLSLSFKVYIHWYIKYLETGKSGPPTSKDIQWILNSNDISFISVNLEYDTVRIKWDKYKLNRPEILYASEHPELLNSTDVPRLGLIHISKPYLNRKKNKAVIFIVRDAGYLILVEKIDDKWQLCGKIEYMSS</sequence>
<evidence type="ECO:0000313" key="3">
    <source>
        <dbReference type="Proteomes" id="UP000284189"/>
    </source>
</evidence>
<dbReference type="Proteomes" id="UP000284189">
    <property type="component" value="Unassembled WGS sequence"/>
</dbReference>
<dbReference type="EMBL" id="QXFJ01000028">
    <property type="protein sequence ID" value="RIV69560.1"/>
    <property type="molecule type" value="Genomic_DNA"/>
</dbReference>
<organism evidence="1 3">
    <name type="scientific">Flagellimonas aequoris</name>
    <dbReference type="NCBI Taxonomy" id="2306997"/>
    <lineage>
        <taxon>Bacteria</taxon>
        <taxon>Pseudomonadati</taxon>
        <taxon>Bacteroidota</taxon>
        <taxon>Flavobacteriia</taxon>
        <taxon>Flavobacteriales</taxon>
        <taxon>Flavobacteriaceae</taxon>
        <taxon>Flagellimonas</taxon>
    </lineage>
</organism>
<accession>A0A418N6C2</accession>
<evidence type="ECO:0000313" key="2">
    <source>
        <dbReference type="EMBL" id="TXK01160.1"/>
    </source>
</evidence>
<gene>
    <name evidence="1" type="ORF">D2U88_12855</name>
    <name evidence="2" type="ORF">FQ019_12735</name>
</gene>
<dbReference type="EMBL" id="VNWL01000027">
    <property type="protein sequence ID" value="TXK01160.1"/>
    <property type="molecule type" value="Genomic_DNA"/>
</dbReference>
<evidence type="ECO:0000313" key="4">
    <source>
        <dbReference type="Proteomes" id="UP000321528"/>
    </source>
</evidence>
<reference evidence="1 3" key="1">
    <citation type="submission" date="2018-08" db="EMBL/GenBank/DDBJ databases">
        <title>Proposal of Muricauda 72 sp.nov. and Muricauda NH166 sp.nov., isolated from seawater.</title>
        <authorList>
            <person name="Cheng H."/>
            <person name="Wu Y.-H."/>
            <person name="Guo L.-L."/>
            <person name="Xu X.-W."/>
        </authorList>
    </citation>
    <scope>NUCLEOTIDE SEQUENCE [LARGE SCALE GENOMIC DNA]</scope>
    <source>
        <strain evidence="1 3">NH166</strain>
    </source>
</reference>
<evidence type="ECO:0000313" key="1">
    <source>
        <dbReference type="EMBL" id="RIV69560.1"/>
    </source>
</evidence>
<reference evidence="2 4" key="2">
    <citation type="submission" date="2019-07" db="EMBL/GenBank/DDBJ databases">
        <title>Draft genome of two Muricauda strains isolated from deep sea.</title>
        <authorList>
            <person name="Sun C."/>
        </authorList>
    </citation>
    <scope>NUCLEOTIDE SEQUENCE [LARGE SCALE GENOMIC DNA]</scope>
    <source>
        <strain evidence="2 4">NH166</strain>
    </source>
</reference>
<proteinExistence type="predicted"/>
<keyword evidence="4" id="KW-1185">Reference proteome</keyword>
<dbReference type="Proteomes" id="UP000321528">
    <property type="component" value="Unassembled WGS sequence"/>
</dbReference>